<dbReference type="SUPFAM" id="SSF51735">
    <property type="entry name" value="NAD(P)-binding Rossmann-fold domains"/>
    <property type="match status" value="1"/>
</dbReference>
<feature type="compositionally biased region" description="Basic and acidic residues" evidence="1">
    <location>
        <begin position="1"/>
        <end position="14"/>
    </location>
</feature>
<dbReference type="PATRIC" id="fig|1163408.3.peg.20"/>
<sequence>MTDESNSGKEKPDHGPSATSNDTSAIGKITRREFLTGSAIAATGLMIVPRHVLGGIGYTPPSDRLNIAGIGVGGMGMHNIRALAGENIVALCDVDWGYTEKSFRGMFDGLGKARARLDKAQTPARRHELLDEIRQTELLSRKFDSIKRYTDYRRMLEQQKDIDAVVIATPDHLHAVIASAAMSHGKHVYVQKPLTWSIDEARTLARKARENPKVVTQMGNQGHSTDDARLINEYIAAGAIGNVSEVHVWTNRPLAYWPQGIPRPQARPKPDDASWDEEAVMDRLANAMVGNYPKPEGLAWDLFLGPGPVVDYHPVYHPFNWRGWVDWGVGAIGDMGAHLIDSPFWSLDLGFPTAVETVSTPFNNASYPVATMTYYEFPARGGRPPVKLTWYDGALLPPGLQALGAGQLSKDGGVLYIGDKGKLIHETYGANPRLLPQSLHDAVGTPPQKYARIKTSHEMNWVDACKGRAEASSPFAYAARLTEVMLLGVVSLRAGGRIEYDAQNMRITNAPSANQFLRREYRDGWAI</sequence>
<dbReference type="EMBL" id="AJXU01000001">
    <property type="protein sequence ID" value="EIL93100.1"/>
    <property type="molecule type" value="Genomic_DNA"/>
</dbReference>
<evidence type="ECO:0000259" key="2">
    <source>
        <dbReference type="Pfam" id="PF01408"/>
    </source>
</evidence>
<dbReference type="AlphaFoldDB" id="I4W0V9"/>
<dbReference type="PANTHER" id="PTHR43818">
    <property type="entry name" value="BCDNA.GH03377"/>
    <property type="match status" value="1"/>
</dbReference>
<evidence type="ECO:0000313" key="5">
    <source>
        <dbReference type="Proteomes" id="UP000004210"/>
    </source>
</evidence>
<feature type="domain" description="Gfo/Idh/MocA-like oxidoreductase N-terminal" evidence="2">
    <location>
        <begin position="141"/>
        <end position="216"/>
    </location>
</feature>
<dbReference type="Gene3D" id="3.30.360.10">
    <property type="entry name" value="Dihydrodipicolinate Reductase, domain 2"/>
    <property type="match status" value="1"/>
</dbReference>
<dbReference type="Gene3D" id="3.40.50.720">
    <property type="entry name" value="NAD(P)-binding Rossmann-like Domain"/>
    <property type="match status" value="1"/>
</dbReference>
<dbReference type="PANTHER" id="PTHR43818:SF10">
    <property type="entry name" value="NADH-DEPENDENT DEHYDROGENASE-RELATED"/>
    <property type="match status" value="1"/>
</dbReference>
<gene>
    <name evidence="4" type="ORF">UU9_00090</name>
</gene>
<dbReference type="STRING" id="1163408.UU9_00090"/>
<dbReference type="SUPFAM" id="SSF55347">
    <property type="entry name" value="Glyceraldehyde-3-phosphate dehydrogenase-like, C-terminal domain"/>
    <property type="match status" value="1"/>
</dbReference>
<dbReference type="eggNOG" id="COG0673">
    <property type="taxonomic scope" value="Bacteria"/>
</dbReference>
<protein>
    <submittedName>
        <fullName evidence="4">Putative oxidoreductase</fullName>
    </submittedName>
</protein>
<dbReference type="GO" id="GO:0000166">
    <property type="term" value="F:nucleotide binding"/>
    <property type="evidence" value="ECO:0007669"/>
    <property type="project" value="InterPro"/>
</dbReference>
<feature type="domain" description="Gfo/Idh/MocA-like oxidoreductase bacterial type C-terminal" evidence="3">
    <location>
        <begin position="293"/>
        <end position="343"/>
    </location>
</feature>
<keyword evidence="5" id="KW-1185">Reference proteome</keyword>
<evidence type="ECO:0000256" key="1">
    <source>
        <dbReference type="SAM" id="MobiDB-lite"/>
    </source>
</evidence>
<proteinExistence type="predicted"/>
<reference evidence="4 5" key="1">
    <citation type="journal article" date="2012" name="J. Bacteriol.">
        <title>Genome sequences for six rhodanobacter strains, isolated from soils and the terrestrial subsurface, with variable denitrification capabilities.</title>
        <authorList>
            <person name="Kostka J.E."/>
            <person name="Green S.J."/>
            <person name="Rishishwar L."/>
            <person name="Prakash O."/>
            <person name="Katz L.S."/>
            <person name="Marino-Ramirez L."/>
            <person name="Jordan I.K."/>
            <person name="Munk C."/>
            <person name="Ivanova N."/>
            <person name="Mikhailova N."/>
            <person name="Watson D.B."/>
            <person name="Brown S.D."/>
            <person name="Palumbo A.V."/>
            <person name="Brooks S.C."/>
        </authorList>
    </citation>
    <scope>NUCLEOTIDE SEQUENCE [LARGE SCALE GENOMIC DNA]</scope>
    <source>
        <strain evidence="5">Jip2T</strain>
    </source>
</reference>
<name>I4W0V9_9GAMM</name>
<dbReference type="Pfam" id="PF01408">
    <property type="entry name" value="GFO_IDH_MocA"/>
    <property type="match status" value="1"/>
</dbReference>
<dbReference type="InterPro" id="IPR050463">
    <property type="entry name" value="Gfo/Idh/MocA_oxidrdct_glycsds"/>
</dbReference>
<evidence type="ECO:0000259" key="3">
    <source>
        <dbReference type="Pfam" id="PF19051"/>
    </source>
</evidence>
<accession>I4W0V9</accession>
<dbReference type="Pfam" id="PF19051">
    <property type="entry name" value="GFO_IDH_MocA_C2"/>
    <property type="match status" value="1"/>
</dbReference>
<organism evidence="4 5">
    <name type="scientific">Rhodanobacter fulvus Jip2</name>
    <dbReference type="NCBI Taxonomy" id="1163408"/>
    <lineage>
        <taxon>Bacteria</taxon>
        <taxon>Pseudomonadati</taxon>
        <taxon>Pseudomonadota</taxon>
        <taxon>Gammaproteobacteria</taxon>
        <taxon>Lysobacterales</taxon>
        <taxon>Rhodanobacteraceae</taxon>
        <taxon>Rhodanobacter</taxon>
    </lineage>
</organism>
<dbReference type="InterPro" id="IPR043906">
    <property type="entry name" value="Gfo/Idh/MocA_OxRdtase_bact_C"/>
</dbReference>
<dbReference type="Proteomes" id="UP000004210">
    <property type="component" value="Unassembled WGS sequence"/>
</dbReference>
<feature type="region of interest" description="Disordered" evidence="1">
    <location>
        <begin position="1"/>
        <end position="25"/>
    </location>
</feature>
<dbReference type="OrthoDB" id="9792935at2"/>
<evidence type="ECO:0000313" key="4">
    <source>
        <dbReference type="EMBL" id="EIL93100.1"/>
    </source>
</evidence>
<dbReference type="InterPro" id="IPR000683">
    <property type="entry name" value="Gfo/Idh/MocA-like_OxRdtase_N"/>
</dbReference>
<dbReference type="RefSeq" id="WP_007079661.1">
    <property type="nucleotide sequence ID" value="NZ_AJXU01000001.1"/>
</dbReference>
<comment type="caution">
    <text evidence="4">The sequence shown here is derived from an EMBL/GenBank/DDBJ whole genome shotgun (WGS) entry which is preliminary data.</text>
</comment>
<dbReference type="InterPro" id="IPR036291">
    <property type="entry name" value="NAD(P)-bd_dom_sf"/>
</dbReference>